<keyword evidence="2" id="KW-1185">Reference proteome</keyword>
<evidence type="ECO:0000313" key="1">
    <source>
        <dbReference type="EMBL" id="ETI42359.1"/>
    </source>
</evidence>
<comment type="caution">
    <text evidence="1">The sequence shown here is derived from an EMBL/GenBank/DDBJ whole genome shotgun (WGS) entry which is preliminary data.</text>
</comment>
<accession>V9ET00</accession>
<organism evidence="1 2">
    <name type="scientific">Phytophthora nicotianae P1569</name>
    <dbReference type="NCBI Taxonomy" id="1317065"/>
    <lineage>
        <taxon>Eukaryota</taxon>
        <taxon>Sar</taxon>
        <taxon>Stramenopiles</taxon>
        <taxon>Oomycota</taxon>
        <taxon>Peronosporomycetes</taxon>
        <taxon>Peronosporales</taxon>
        <taxon>Peronosporaceae</taxon>
        <taxon>Phytophthora</taxon>
    </lineage>
</organism>
<dbReference type="EMBL" id="ANIZ01002102">
    <property type="protein sequence ID" value="ETI42359.1"/>
    <property type="molecule type" value="Genomic_DNA"/>
</dbReference>
<protein>
    <submittedName>
        <fullName evidence="1">Uncharacterized protein</fullName>
    </submittedName>
</protein>
<gene>
    <name evidence="1" type="ORF">F443_12484</name>
</gene>
<dbReference type="HOGENOM" id="CLU_2325350_0_0_1"/>
<evidence type="ECO:0000313" key="2">
    <source>
        <dbReference type="Proteomes" id="UP000018721"/>
    </source>
</evidence>
<reference evidence="1 2" key="1">
    <citation type="submission" date="2013-11" db="EMBL/GenBank/DDBJ databases">
        <title>The Genome Sequence of Phytophthora parasitica P1569.</title>
        <authorList>
            <consortium name="The Broad Institute Genomics Platform"/>
            <person name="Russ C."/>
            <person name="Tyler B."/>
            <person name="Panabieres F."/>
            <person name="Shan W."/>
            <person name="Tripathy S."/>
            <person name="Grunwald N."/>
            <person name="Machado M."/>
            <person name="Johnson C.S."/>
            <person name="Arredondo F."/>
            <person name="Hong C."/>
            <person name="Coffey M."/>
            <person name="Young S.K."/>
            <person name="Zeng Q."/>
            <person name="Gargeya S."/>
            <person name="Fitzgerald M."/>
            <person name="Abouelleil A."/>
            <person name="Alvarado L."/>
            <person name="Chapman S.B."/>
            <person name="Gainer-Dewar J."/>
            <person name="Goldberg J."/>
            <person name="Griggs A."/>
            <person name="Gujja S."/>
            <person name="Hansen M."/>
            <person name="Howarth C."/>
            <person name="Imamovic A."/>
            <person name="Ireland A."/>
            <person name="Larimer J."/>
            <person name="McCowan C."/>
            <person name="Murphy C."/>
            <person name="Pearson M."/>
            <person name="Poon T.W."/>
            <person name="Priest M."/>
            <person name="Roberts A."/>
            <person name="Saif S."/>
            <person name="Shea T."/>
            <person name="Sykes S."/>
            <person name="Wortman J."/>
            <person name="Nusbaum C."/>
            <person name="Birren B."/>
        </authorList>
    </citation>
    <scope>NUCLEOTIDE SEQUENCE [LARGE SCALE GENOMIC DNA]</scope>
    <source>
        <strain evidence="1 2">P1569</strain>
    </source>
</reference>
<dbReference type="AlphaFoldDB" id="V9ET00"/>
<proteinExistence type="predicted"/>
<name>V9ET00_PHYNI</name>
<dbReference type="eggNOG" id="KOG4471">
    <property type="taxonomic scope" value="Eukaryota"/>
</dbReference>
<sequence length="99" mass="11125">MDMDSSWGGLVHEMMAYVAEECPGAVITVVGNDWSYPMATDDLDAVFRAEPNVRDRSKVEGRKRINVASSIALLNFYNCLCRLRCLRVHCQAQGFYSSD</sequence>
<dbReference type="Proteomes" id="UP000018721">
    <property type="component" value="Unassembled WGS sequence"/>
</dbReference>